<dbReference type="EMBL" id="BAFN01000001">
    <property type="protein sequence ID" value="GAN31693.1"/>
    <property type="molecule type" value="Genomic_DNA"/>
</dbReference>
<keyword evidence="4" id="KW-1185">Reference proteome</keyword>
<feature type="transmembrane region" description="Helical" evidence="1">
    <location>
        <begin position="164"/>
        <end position="183"/>
    </location>
</feature>
<evidence type="ECO:0000313" key="4">
    <source>
        <dbReference type="Proteomes" id="UP000032309"/>
    </source>
</evidence>
<feature type="transmembrane region" description="Helical" evidence="1">
    <location>
        <begin position="140"/>
        <end position="158"/>
    </location>
</feature>
<proteinExistence type="predicted"/>
<feature type="transmembrane region" description="Helical" evidence="1">
    <location>
        <begin position="56"/>
        <end position="74"/>
    </location>
</feature>
<name>A0ABQ0JSJ1_9BACT</name>
<dbReference type="InterPro" id="IPR003675">
    <property type="entry name" value="Rce1/LyrA-like_dom"/>
</dbReference>
<dbReference type="RefSeq" id="WP_082058945.1">
    <property type="nucleotide sequence ID" value="NZ_BAFN01000001.1"/>
</dbReference>
<evidence type="ECO:0000313" key="3">
    <source>
        <dbReference type="EMBL" id="GAN31693.1"/>
    </source>
</evidence>
<evidence type="ECO:0000259" key="2">
    <source>
        <dbReference type="Pfam" id="PF02517"/>
    </source>
</evidence>
<comment type="caution">
    <text evidence="3">The sequence shown here is derived from an EMBL/GenBank/DDBJ whole genome shotgun (WGS) entry which is preliminary data.</text>
</comment>
<keyword evidence="1" id="KW-0472">Membrane</keyword>
<dbReference type="Pfam" id="PF02517">
    <property type="entry name" value="Rce1-like"/>
    <property type="match status" value="1"/>
</dbReference>
<keyword evidence="1" id="KW-1133">Transmembrane helix</keyword>
<organism evidence="3 4">
    <name type="scientific">Candidatus Brocadia sinica JPN1</name>
    <dbReference type="NCBI Taxonomy" id="1197129"/>
    <lineage>
        <taxon>Bacteria</taxon>
        <taxon>Pseudomonadati</taxon>
        <taxon>Planctomycetota</taxon>
        <taxon>Candidatus Brocadiia</taxon>
        <taxon>Candidatus Brocadiales</taxon>
        <taxon>Candidatus Brocadiaceae</taxon>
        <taxon>Candidatus Brocadia</taxon>
    </lineage>
</organism>
<accession>A0ABQ0JSJ1</accession>
<protein>
    <submittedName>
        <fullName evidence="3">Abortive infection protein</fullName>
    </submittedName>
</protein>
<feature type="transmembrane region" description="Helical" evidence="1">
    <location>
        <begin position="195"/>
        <end position="219"/>
    </location>
</feature>
<gene>
    <name evidence="3" type="ORF">BROSI_A0197</name>
</gene>
<reference evidence="4" key="1">
    <citation type="journal article" date="2015" name="Genome Announc.">
        <title>Draft Genome Sequence of an Anaerobic Ammonium-Oxidizing Bacterium, "Candidatus Brocadia sinica".</title>
        <authorList>
            <person name="Oshiki M."/>
            <person name="Shinyako-Hata K."/>
            <person name="Satoh H."/>
            <person name="Okabe S."/>
        </authorList>
    </citation>
    <scope>NUCLEOTIDE SEQUENCE [LARGE SCALE GENOMIC DNA]</scope>
    <source>
        <strain evidence="4">JPN1</strain>
    </source>
</reference>
<evidence type="ECO:0000256" key="1">
    <source>
        <dbReference type="SAM" id="Phobius"/>
    </source>
</evidence>
<feature type="transmembrane region" description="Helical" evidence="1">
    <location>
        <begin position="86"/>
        <end position="108"/>
    </location>
</feature>
<feature type="domain" description="CAAX prenyl protease 2/Lysostaphin resistance protein A-like" evidence="2">
    <location>
        <begin position="123"/>
        <end position="226"/>
    </location>
</feature>
<sequence>MKSYFYRSKSLANSFLFILPLLVLYEVGIALQEASIKNTADVIVKTPLLLFGKNGSLIFNSLVIAFLVVSVFYIEKEYRLSFRVFIPMFFESMVYALFMGYVLGFVVYKVLFPYVLAGPFSSRVWMGIILSVGAGVYEEIVFRLLLLSILYYVFVALLKINKPISAVVSIIVGALLFTGMHYVGTLSDSFTYTNFTFRLLAGIFLSAIFLFRGLGIAVYTHAIYDVLSVLKPFHV</sequence>
<keyword evidence="1" id="KW-0812">Transmembrane</keyword>
<dbReference type="Proteomes" id="UP000032309">
    <property type="component" value="Unassembled WGS sequence"/>
</dbReference>